<keyword evidence="4" id="KW-1185">Reference proteome</keyword>
<reference evidence="4" key="1">
    <citation type="journal article" date="2011" name="J. Bacteriol.">
        <title>Genome sequences of eight morphologically diverse alphaproteobacteria.</title>
        <authorList>
            <consortium name="US DOE Joint Genome Institute"/>
            <person name="Brown P.J."/>
            <person name="Kysela D.T."/>
            <person name="Buechlein A."/>
            <person name="Hemmerich C."/>
            <person name="Brun Y.V."/>
        </authorList>
    </citation>
    <scope>NUCLEOTIDE SEQUENCE [LARGE SCALE GENOMIC DNA]</scope>
    <source>
        <strain evidence="4">ATCC 49814 / DSM 5838 / IFAM 1418</strain>
    </source>
</reference>
<evidence type="ECO:0000259" key="2">
    <source>
        <dbReference type="PROSITE" id="PS50164"/>
    </source>
</evidence>
<dbReference type="CDD" id="cd10448">
    <property type="entry name" value="GIY-YIG_unchar_3"/>
    <property type="match status" value="1"/>
</dbReference>
<dbReference type="EMBL" id="CP001678">
    <property type="protein sequence ID" value="ACT58815.1"/>
    <property type="molecule type" value="Genomic_DNA"/>
</dbReference>
<comment type="similarity">
    <text evidence="1">Belongs to the UPF0213 family.</text>
</comment>
<dbReference type="eggNOG" id="COG2827">
    <property type="taxonomic scope" value="Bacteria"/>
</dbReference>
<dbReference type="PANTHER" id="PTHR34477">
    <property type="entry name" value="UPF0213 PROTEIN YHBQ"/>
    <property type="match status" value="1"/>
</dbReference>
<dbReference type="InterPro" id="IPR050190">
    <property type="entry name" value="UPF0213_domain"/>
</dbReference>
<proteinExistence type="inferred from homology"/>
<dbReference type="Pfam" id="PF01541">
    <property type="entry name" value="GIY-YIG"/>
    <property type="match status" value="1"/>
</dbReference>
<dbReference type="PROSITE" id="PS50164">
    <property type="entry name" value="GIY_YIG"/>
    <property type="match status" value="1"/>
</dbReference>
<dbReference type="PANTHER" id="PTHR34477:SF5">
    <property type="entry name" value="BSL5627 PROTEIN"/>
    <property type="match status" value="1"/>
</dbReference>
<dbReference type="InterPro" id="IPR000305">
    <property type="entry name" value="GIY-YIG_endonuc"/>
</dbReference>
<organism evidence="3 4">
    <name type="scientific">Hirschia baltica (strain ATCC 49814 / DSM 5838 / IFAM 1418)</name>
    <dbReference type="NCBI Taxonomy" id="582402"/>
    <lineage>
        <taxon>Bacteria</taxon>
        <taxon>Pseudomonadati</taxon>
        <taxon>Pseudomonadota</taxon>
        <taxon>Alphaproteobacteria</taxon>
        <taxon>Hyphomonadales</taxon>
        <taxon>Hyphomonadaceae</taxon>
        <taxon>Hirschia</taxon>
    </lineage>
</organism>
<dbReference type="SUPFAM" id="SSF82771">
    <property type="entry name" value="GIY-YIG endonuclease"/>
    <property type="match status" value="1"/>
</dbReference>
<dbReference type="AlphaFoldDB" id="C6XRI3"/>
<evidence type="ECO:0000256" key="1">
    <source>
        <dbReference type="ARBA" id="ARBA00007435"/>
    </source>
</evidence>
<dbReference type="InterPro" id="IPR035901">
    <property type="entry name" value="GIY-YIG_endonuc_sf"/>
</dbReference>
<dbReference type="Proteomes" id="UP000002745">
    <property type="component" value="Chromosome"/>
</dbReference>
<evidence type="ECO:0000313" key="3">
    <source>
        <dbReference type="EMBL" id="ACT58815.1"/>
    </source>
</evidence>
<feature type="domain" description="GIY-YIG" evidence="2">
    <location>
        <begin position="5"/>
        <end position="82"/>
    </location>
</feature>
<gene>
    <name evidence="3" type="ordered locus">Hbal_1123</name>
</gene>
<dbReference type="Gene3D" id="3.40.1440.10">
    <property type="entry name" value="GIY-YIG endonuclease"/>
    <property type="match status" value="1"/>
</dbReference>
<dbReference type="KEGG" id="hba:Hbal_1123"/>
<sequence length="100" mass="11828">MFGAMRYAVYIVSSQDHGTLYTGVTNNLARRIWGHKQGVGAKFTTKYSVSRLVWYENHDCIHTAIKREKNIKAWQRQWKINMIERDNPYWLDMYASLGQL</sequence>
<evidence type="ECO:0000313" key="4">
    <source>
        <dbReference type="Proteomes" id="UP000002745"/>
    </source>
</evidence>
<protein>
    <submittedName>
        <fullName evidence="3">Excinuclease ABC C subunit domain protein</fullName>
    </submittedName>
</protein>
<dbReference type="HOGENOM" id="CLU_135650_3_1_5"/>
<name>C6XRI3_HIRBI</name>
<accession>C6XRI3</accession>